<evidence type="ECO:0000256" key="1">
    <source>
        <dbReference type="ARBA" id="ARBA00023125"/>
    </source>
</evidence>
<keyword evidence="4" id="KW-1185">Reference proteome</keyword>
<dbReference type="RefSeq" id="WP_072781477.1">
    <property type="nucleotide sequence ID" value="NZ_CP045292.1"/>
</dbReference>
<dbReference type="OrthoDB" id="649282at2"/>
<evidence type="ECO:0000313" key="3">
    <source>
        <dbReference type="EMBL" id="SHI69708.1"/>
    </source>
</evidence>
<accession>A0A1M6D9N6</accession>
<dbReference type="InterPro" id="IPR009057">
    <property type="entry name" value="Homeodomain-like_sf"/>
</dbReference>
<evidence type="ECO:0000259" key="2">
    <source>
        <dbReference type="Pfam" id="PF00440"/>
    </source>
</evidence>
<reference evidence="3 4" key="1">
    <citation type="submission" date="2016-11" db="EMBL/GenBank/DDBJ databases">
        <authorList>
            <person name="Jaros S."/>
            <person name="Januszkiewicz K."/>
            <person name="Wedrychowicz H."/>
        </authorList>
    </citation>
    <scope>NUCLEOTIDE SEQUENCE [LARGE SCALE GENOMIC DNA]</scope>
    <source>
        <strain evidence="3 4">DSM 22807</strain>
    </source>
</reference>
<sequence>MENLAHNISISINEKLFLKNPESTALGKNIIEHSIFLINEIGFENFTFKKLGKKIQSNESSIYRYFENKHKLLIYLSTWYWSWIEYRIVFSTHNVKLPIEKIEKTIEIIANNVENDDRTAHINESILNKIVIAEFSKTFLTKEVDQEIKEGFFNVYQRIVNRLENMITELNPNYTFAKTLASSIVQGALHQHYLKEHFSNLTNISEVNSLNAFYVNLIKKVVL</sequence>
<dbReference type="InterPro" id="IPR001647">
    <property type="entry name" value="HTH_TetR"/>
</dbReference>
<dbReference type="STRING" id="683124.SAMN05444337_0578"/>
<name>A0A1M6D9N6_9FLAO</name>
<dbReference type="Pfam" id="PF00440">
    <property type="entry name" value="TetR_N"/>
    <property type="match status" value="1"/>
</dbReference>
<organism evidence="3 4">
    <name type="scientific">Flavobacterium haoranii</name>
    <dbReference type="NCBI Taxonomy" id="683124"/>
    <lineage>
        <taxon>Bacteria</taxon>
        <taxon>Pseudomonadati</taxon>
        <taxon>Bacteroidota</taxon>
        <taxon>Flavobacteriia</taxon>
        <taxon>Flavobacteriales</taxon>
        <taxon>Flavobacteriaceae</taxon>
        <taxon>Flavobacterium</taxon>
    </lineage>
</organism>
<dbReference type="Gene3D" id="1.10.357.10">
    <property type="entry name" value="Tetracycline Repressor, domain 2"/>
    <property type="match status" value="1"/>
</dbReference>
<feature type="domain" description="HTH tetR-type" evidence="2">
    <location>
        <begin position="31"/>
        <end position="74"/>
    </location>
</feature>
<protein>
    <submittedName>
        <fullName evidence="3">Transcriptional regulator, TetR family</fullName>
    </submittedName>
</protein>
<dbReference type="GO" id="GO:0003677">
    <property type="term" value="F:DNA binding"/>
    <property type="evidence" value="ECO:0007669"/>
    <property type="project" value="UniProtKB-KW"/>
</dbReference>
<dbReference type="AlphaFoldDB" id="A0A1M6D9N6"/>
<dbReference type="EMBL" id="FQZH01000001">
    <property type="protein sequence ID" value="SHI69708.1"/>
    <property type="molecule type" value="Genomic_DNA"/>
</dbReference>
<proteinExistence type="predicted"/>
<gene>
    <name evidence="3" type="ORF">SAMN05444337_0578</name>
</gene>
<dbReference type="Proteomes" id="UP000184232">
    <property type="component" value="Unassembled WGS sequence"/>
</dbReference>
<evidence type="ECO:0000313" key="4">
    <source>
        <dbReference type="Proteomes" id="UP000184232"/>
    </source>
</evidence>
<dbReference type="SUPFAM" id="SSF46689">
    <property type="entry name" value="Homeodomain-like"/>
    <property type="match status" value="1"/>
</dbReference>
<keyword evidence="1" id="KW-0238">DNA-binding</keyword>